<dbReference type="AlphaFoldDB" id="A0A2P9HEN6"/>
<evidence type="ECO:0000256" key="6">
    <source>
        <dbReference type="PROSITE-ProRule" id="PRU00169"/>
    </source>
</evidence>
<keyword evidence="7" id="KW-0175">Coiled coil</keyword>
<dbReference type="RefSeq" id="WP_109366694.1">
    <property type="nucleotide sequence ID" value="NZ_OOFM01000003.1"/>
</dbReference>
<dbReference type="Gene3D" id="3.40.50.2300">
    <property type="match status" value="2"/>
</dbReference>
<evidence type="ECO:0000313" key="10">
    <source>
        <dbReference type="EMBL" id="SPL62584.1"/>
    </source>
</evidence>
<dbReference type="InterPro" id="IPR005467">
    <property type="entry name" value="His_kinase_dom"/>
</dbReference>
<dbReference type="SMART" id="SM00387">
    <property type="entry name" value="HATPase_c"/>
    <property type="match status" value="1"/>
</dbReference>
<dbReference type="PRINTS" id="PR00344">
    <property type="entry name" value="BCTRLSENSOR"/>
</dbReference>
<dbReference type="GO" id="GO:0000155">
    <property type="term" value="F:phosphorelay sensor kinase activity"/>
    <property type="evidence" value="ECO:0007669"/>
    <property type="project" value="InterPro"/>
</dbReference>
<dbReference type="Gene3D" id="3.30.565.10">
    <property type="entry name" value="Histidine kinase-like ATPase, C-terminal domain"/>
    <property type="match status" value="1"/>
</dbReference>
<dbReference type="PROSITE" id="PS50110">
    <property type="entry name" value="RESPONSE_REGULATORY"/>
    <property type="match status" value="2"/>
</dbReference>
<evidence type="ECO:0000256" key="2">
    <source>
        <dbReference type="ARBA" id="ARBA00012438"/>
    </source>
</evidence>
<keyword evidence="10" id="KW-0489">Methyltransferase</keyword>
<keyword evidence="4 10" id="KW-0808">Transferase</keyword>
<dbReference type="SUPFAM" id="SSF55874">
    <property type="entry name" value="ATPase domain of HSP90 chaperone/DNA topoisomerase II/histidine kinase"/>
    <property type="match status" value="1"/>
</dbReference>
<evidence type="ECO:0000256" key="7">
    <source>
        <dbReference type="SAM" id="Coils"/>
    </source>
</evidence>
<dbReference type="CDD" id="cd00082">
    <property type="entry name" value="HisKA"/>
    <property type="match status" value="1"/>
</dbReference>
<dbReference type="SMART" id="SM00448">
    <property type="entry name" value="REC"/>
    <property type="match status" value="2"/>
</dbReference>
<proteinExistence type="predicted"/>
<dbReference type="Pfam" id="PF00512">
    <property type="entry name" value="HisKA"/>
    <property type="match status" value="1"/>
</dbReference>
<evidence type="ECO:0000256" key="1">
    <source>
        <dbReference type="ARBA" id="ARBA00000085"/>
    </source>
</evidence>
<dbReference type="SUPFAM" id="SSF52172">
    <property type="entry name" value="CheY-like"/>
    <property type="match status" value="2"/>
</dbReference>
<reference evidence="11" key="1">
    <citation type="submission" date="2017-12" db="EMBL/GenBank/DDBJ databases">
        <authorList>
            <person name="Diaz M."/>
        </authorList>
    </citation>
    <scope>NUCLEOTIDE SEQUENCE [LARGE SCALE GENOMIC DNA]</scope>
    <source>
        <strain evidence="11">FI11154</strain>
    </source>
</reference>
<dbReference type="InterPro" id="IPR003661">
    <property type="entry name" value="HisK_dim/P_dom"/>
</dbReference>
<dbReference type="InterPro" id="IPR011006">
    <property type="entry name" value="CheY-like_superfamily"/>
</dbReference>
<feature type="modified residue" description="4-aspartylphosphate" evidence="6">
    <location>
        <position position="447"/>
    </location>
</feature>
<dbReference type="GO" id="GO:0032259">
    <property type="term" value="P:methylation"/>
    <property type="evidence" value="ECO:0007669"/>
    <property type="project" value="UniProtKB-KW"/>
</dbReference>
<dbReference type="EC" id="2.7.13.3" evidence="2"/>
<gene>
    <name evidence="10" type="ORF">OHAE_5191</name>
</gene>
<dbReference type="GO" id="GO:0008168">
    <property type="term" value="F:methyltransferase activity"/>
    <property type="evidence" value="ECO:0007669"/>
    <property type="project" value="UniProtKB-KW"/>
</dbReference>
<name>A0A2P9HEN6_9HYPH</name>
<feature type="modified residue" description="4-aspartylphosphate" evidence="6">
    <location>
        <position position="54"/>
    </location>
</feature>
<evidence type="ECO:0000259" key="9">
    <source>
        <dbReference type="PROSITE" id="PS50110"/>
    </source>
</evidence>
<keyword evidence="3 6" id="KW-0597">Phosphoprotein</keyword>
<dbReference type="PROSITE" id="PS50109">
    <property type="entry name" value="HIS_KIN"/>
    <property type="match status" value="1"/>
</dbReference>
<feature type="domain" description="Response regulatory" evidence="9">
    <location>
        <begin position="5"/>
        <end position="122"/>
    </location>
</feature>
<feature type="domain" description="Response regulatory" evidence="9">
    <location>
        <begin position="398"/>
        <end position="514"/>
    </location>
</feature>
<evidence type="ECO:0000313" key="11">
    <source>
        <dbReference type="Proteomes" id="UP000246073"/>
    </source>
</evidence>
<sequence length="517" mass="57493">MNPVKFLLVDDLEENLLSLEALLRRDDLYLLKARSGDQALEILLEDDVALALIDVQMPGLNGFELAELMRGNERTRRIPIIFVTAGSTSERRRFEGYEAGAVDFIQKPIEPDVLRHKAEVFFELYRQRQQIEQQRDQLQTQAEALKEADRRKDEFLATLAHELRNPLAPLRNGLDILRRDPDDVRAYELREMMDRQLDHLVRLIDDLLDVSRVSQGKIDLRQEKVRVADVVHSAAEASRPLIDRAAHTFEIDMPTADLWIDADPARVSQVIANLLTNAAKYTPSGGTIKLSVTADGGKAVITIRDNGVGIPAEMQSDVFRLFAQVGGHRERSQGGLGIGLALVKQLVELHGGSVSASSEGTDRGSVFTVQIPLTAAPEEITTAEQSAKPTEKPSQRLKVLVIDDNPIIADTMGMLLEDIGHEFEAVHDGREALDAARNYRPDAILLDIGLPGMDGYEVCRALRQDHLFEHTTIIAQTGWGQDKDKELARDAGFDFHLTKPVPLADLQRILSGVAARD</sequence>
<dbReference type="InterPro" id="IPR036890">
    <property type="entry name" value="HATPase_C_sf"/>
</dbReference>
<dbReference type="SMART" id="SM00388">
    <property type="entry name" value="HisKA"/>
    <property type="match status" value="1"/>
</dbReference>
<dbReference type="InterPro" id="IPR001789">
    <property type="entry name" value="Sig_transdc_resp-reg_receiver"/>
</dbReference>
<evidence type="ECO:0000259" key="8">
    <source>
        <dbReference type="PROSITE" id="PS50109"/>
    </source>
</evidence>
<comment type="catalytic activity">
    <reaction evidence="1">
        <text>ATP + protein L-histidine = ADP + protein N-phospho-L-histidine.</text>
        <dbReference type="EC" id="2.7.13.3"/>
    </reaction>
</comment>
<dbReference type="Pfam" id="PF00072">
    <property type="entry name" value="Response_reg"/>
    <property type="match status" value="2"/>
</dbReference>
<dbReference type="PANTHER" id="PTHR43547">
    <property type="entry name" value="TWO-COMPONENT HISTIDINE KINASE"/>
    <property type="match status" value="1"/>
</dbReference>
<dbReference type="InterPro" id="IPR004358">
    <property type="entry name" value="Sig_transdc_His_kin-like_C"/>
</dbReference>
<dbReference type="Pfam" id="PF02518">
    <property type="entry name" value="HATPase_c"/>
    <property type="match status" value="1"/>
</dbReference>
<dbReference type="Gene3D" id="1.10.287.130">
    <property type="match status" value="1"/>
</dbReference>
<evidence type="ECO:0000256" key="4">
    <source>
        <dbReference type="ARBA" id="ARBA00022679"/>
    </source>
</evidence>
<dbReference type="InterPro" id="IPR003594">
    <property type="entry name" value="HATPase_dom"/>
</dbReference>
<protein>
    <recommendedName>
        <fullName evidence="2">histidine kinase</fullName>
        <ecNumber evidence="2">2.7.13.3</ecNumber>
    </recommendedName>
</protein>
<dbReference type="Proteomes" id="UP000246073">
    <property type="component" value="Unassembled WGS sequence"/>
</dbReference>
<keyword evidence="5" id="KW-0418">Kinase</keyword>
<feature type="domain" description="Histidine kinase" evidence="8">
    <location>
        <begin position="158"/>
        <end position="375"/>
    </location>
</feature>
<dbReference type="PANTHER" id="PTHR43547:SF2">
    <property type="entry name" value="HYBRID SIGNAL TRANSDUCTION HISTIDINE KINASE C"/>
    <property type="match status" value="1"/>
</dbReference>
<accession>A0A2P9HEN6</accession>
<dbReference type="FunFam" id="3.30.565.10:FF:000006">
    <property type="entry name" value="Sensor histidine kinase WalK"/>
    <property type="match status" value="1"/>
</dbReference>
<evidence type="ECO:0000256" key="5">
    <source>
        <dbReference type="ARBA" id="ARBA00022777"/>
    </source>
</evidence>
<evidence type="ECO:0000256" key="3">
    <source>
        <dbReference type="ARBA" id="ARBA00022553"/>
    </source>
</evidence>
<dbReference type="CDD" id="cd17580">
    <property type="entry name" value="REC_2_DhkD-like"/>
    <property type="match status" value="1"/>
</dbReference>
<organism evidence="10 11">
    <name type="scientific">Ochrobactrum soli</name>
    <dbReference type="NCBI Taxonomy" id="2448455"/>
    <lineage>
        <taxon>Bacteria</taxon>
        <taxon>Pseudomonadati</taxon>
        <taxon>Pseudomonadota</taxon>
        <taxon>Alphaproteobacteria</taxon>
        <taxon>Hyphomicrobiales</taxon>
        <taxon>Brucellaceae</taxon>
        <taxon>Brucella/Ochrobactrum group</taxon>
        <taxon>Ochrobactrum</taxon>
    </lineage>
</organism>
<dbReference type="EMBL" id="OOFM01000003">
    <property type="protein sequence ID" value="SPL62584.1"/>
    <property type="molecule type" value="Genomic_DNA"/>
</dbReference>
<feature type="coiled-coil region" evidence="7">
    <location>
        <begin position="121"/>
        <end position="151"/>
    </location>
</feature>